<evidence type="ECO:0000313" key="3">
    <source>
        <dbReference type="Proteomes" id="UP001500051"/>
    </source>
</evidence>
<dbReference type="RefSeq" id="WP_344813557.1">
    <property type="nucleotide sequence ID" value="NZ_BAAAYX010000013.1"/>
</dbReference>
<dbReference type="InterPro" id="IPR050266">
    <property type="entry name" value="AB_hydrolase_sf"/>
</dbReference>
<reference evidence="3" key="1">
    <citation type="journal article" date="2019" name="Int. J. Syst. Evol. Microbiol.">
        <title>The Global Catalogue of Microorganisms (GCM) 10K type strain sequencing project: providing services to taxonomists for standard genome sequencing and annotation.</title>
        <authorList>
            <consortium name="The Broad Institute Genomics Platform"/>
            <consortium name="The Broad Institute Genome Sequencing Center for Infectious Disease"/>
            <person name="Wu L."/>
            <person name="Ma J."/>
        </authorList>
    </citation>
    <scope>NUCLEOTIDE SEQUENCE [LARGE SCALE GENOMIC DNA]</scope>
    <source>
        <strain evidence="3">JCM 16548</strain>
    </source>
</reference>
<dbReference type="InterPro" id="IPR000639">
    <property type="entry name" value="Epox_hydrolase-like"/>
</dbReference>
<dbReference type="PANTHER" id="PTHR43798">
    <property type="entry name" value="MONOACYLGLYCEROL LIPASE"/>
    <property type="match status" value="1"/>
</dbReference>
<dbReference type="Pfam" id="PF00561">
    <property type="entry name" value="Abhydrolase_1"/>
    <property type="match status" value="1"/>
</dbReference>
<dbReference type="PRINTS" id="PR00412">
    <property type="entry name" value="EPOXHYDRLASE"/>
</dbReference>
<keyword evidence="2" id="KW-0378">Hydrolase</keyword>
<dbReference type="InterPro" id="IPR000073">
    <property type="entry name" value="AB_hydrolase_1"/>
</dbReference>
<evidence type="ECO:0000313" key="2">
    <source>
        <dbReference type="EMBL" id="GAA3711923.1"/>
    </source>
</evidence>
<dbReference type="SUPFAM" id="SSF53474">
    <property type="entry name" value="alpha/beta-Hydrolases"/>
    <property type="match status" value="1"/>
</dbReference>
<evidence type="ECO:0000259" key="1">
    <source>
        <dbReference type="Pfam" id="PF00561"/>
    </source>
</evidence>
<dbReference type="InterPro" id="IPR029058">
    <property type="entry name" value="AB_hydrolase_fold"/>
</dbReference>
<gene>
    <name evidence="2" type="ORF">GCM10022204_33470</name>
</gene>
<name>A0ABP7DZN3_9ACTN</name>
<protein>
    <submittedName>
        <fullName evidence="2">Alpha/beta hydrolase</fullName>
    </submittedName>
</protein>
<feature type="domain" description="AB hydrolase-1" evidence="1">
    <location>
        <begin position="38"/>
        <end position="282"/>
    </location>
</feature>
<organism evidence="2 3">
    <name type="scientific">Microlunatus aurantiacus</name>
    <dbReference type="NCBI Taxonomy" id="446786"/>
    <lineage>
        <taxon>Bacteria</taxon>
        <taxon>Bacillati</taxon>
        <taxon>Actinomycetota</taxon>
        <taxon>Actinomycetes</taxon>
        <taxon>Propionibacteriales</taxon>
        <taxon>Propionibacteriaceae</taxon>
        <taxon>Microlunatus</taxon>
    </lineage>
</organism>
<proteinExistence type="predicted"/>
<dbReference type="GO" id="GO:0016787">
    <property type="term" value="F:hydrolase activity"/>
    <property type="evidence" value="ECO:0007669"/>
    <property type="project" value="UniProtKB-KW"/>
</dbReference>
<accession>A0ABP7DZN3</accession>
<dbReference type="EMBL" id="BAAAYX010000013">
    <property type="protein sequence ID" value="GAA3711923.1"/>
    <property type="molecule type" value="Genomic_DNA"/>
</dbReference>
<keyword evidence="3" id="KW-1185">Reference proteome</keyword>
<sequence>MTDRLLPPGATASWLQWAGGRVRLLRGGPGTDVGSDRPPVLLIHGGGYDNAAISWSRVFGPLARDRSVIAPDLPGFGDTEGIEVSGDPDELADLVVGVARSTGINRLVVVGLSMGGDIALRVALRHPEAVAGLILVAPGGLTPRLRNAPTQLAAWLAARLPDPVLFGLGRVAGRFTDSYLSRMVHDPASVDAAIRTEFGREARRPGSGVGYGRYNQATLGPRRMRNNLLPQVSRIAAPTLFLHGVDDPLVDPIGSRTAAAVMPHAELVLVPDCGHWLPVERPDVFLAHANDFLTTLP</sequence>
<dbReference type="Gene3D" id="3.40.50.1820">
    <property type="entry name" value="alpha/beta hydrolase"/>
    <property type="match status" value="1"/>
</dbReference>
<dbReference type="Proteomes" id="UP001500051">
    <property type="component" value="Unassembled WGS sequence"/>
</dbReference>
<dbReference type="PRINTS" id="PR00111">
    <property type="entry name" value="ABHYDROLASE"/>
</dbReference>
<comment type="caution">
    <text evidence="2">The sequence shown here is derived from an EMBL/GenBank/DDBJ whole genome shotgun (WGS) entry which is preliminary data.</text>
</comment>